<organism evidence="1 2">
    <name type="scientific">Thermococcus sibiricus</name>
    <dbReference type="NCBI Taxonomy" id="172049"/>
    <lineage>
        <taxon>Archaea</taxon>
        <taxon>Methanobacteriati</taxon>
        <taxon>Methanobacteriota</taxon>
        <taxon>Thermococci</taxon>
        <taxon>Thermococcales</taxon>
        <taxon>Thermococcaceae</taxon>
        <taxon>Thermococcus</taxon>
    </lineage>
</organism>
<name>A0A101EMS3_9EURY</name>
<dbReference type="PATRIC" id="fig|172049.5.peg.1276"/>
<proteinExistence type="predicted"/>
<evidence type="ECO:0000313" key="1">
    <source>
        <dbReference type="EMBL" id="KUK18170.1"/>
    </source>
</evidence>
<protein>
    <submittedName>
        <fullName evidence="1">Uncharacterized protein</fullName>
    </submittedName>
</protein>
<dbReference type="EMBL" id="LGFD01000007">
    <property type="protein sequence ID" value="KUK18170.1"/>
    <property type="molecule type" value="Genomic_DNA"/>
</dbReference>
<dbReference type="RefSeq" id="WP_187146401.1">
    <property type="nucleotide sequence ID" value="NZ_LGFD01000007.1"/>
</dbReference>
<dbReference type="GeneID" id="58787069"/>
<accession>A0A101EMS3</accession>
<sequence length="55" mass="6568">MTNNPIYTIRECMGAKDEYIALNLWETHTDEHGNFRPARFLLENEEEEILENVEK</sequence>
<dbReference type="Proteomes" id="UP000053911">
    <property type="component" value="Unassembled WGS sequence"/>
</dbReference>
<gene>
    <name evidence="1" type="ORF">XD54_0558</name>
</gene>
<reference evidence="2" key="1">
    <citation type="journal article" date="2015" name="MBio">
        <title>Genome-Resolved Metagenomic Analysis Reveals Roles for Candidate Phyla and Other Microbial Community Members in Biogeochemical Transformations in Oil Reservoirs.</title>
        <authorList>
            <person name="Hu P."/>
            <person name="Tom L."/>
            <person name="Singh A."/>
            <person name="Thomas B.C."/>
            <person name="Baker B.J."/>
            <person name="Piceno Y.M."/>
            <person name="Andersen G.L."/>
            <person name="Banfield J.F."/>
        </authorList>
    </citation>
    <scope>NUCLEOTIDE SEQUENCE [LARGE SCALE GENOMIC DNA]</scope>
</reference>
<dbReference type="AlphaFoldDB" id="A0A101EMS3"/>
<comment type="caution">
    <text evidence="1">The sequence shown here is derived from an EMBL/GenBank/DDBJ whole genome shotgun (WGS) entry which is preliminary data.</text>
</comment>
<evidence type="ECO:0000313" key="2">
    <source>
        <dbReference type="Proteomes" id="UP000053911"/>
    </source>
</evidence>